<dbReference type="RefSeq" id="WP_094365521.1">
    <property type="nucleotide sequence ID" value="NZ_NMVQ01000047.1"/>
</dbReference>
<dbReference type="Proteomes" id="UP000216311">
    <property type="component" value="Unassembled WGS sequence"/>
</dbReference>
<evidence type="ECO:0000313" key="2">
    <source>
        <dbReference type="Proteomes" id="UP000216311"/>
    </source>
</evidence>
<gene>
    <name evidence="1" type="ORF">CGZ93_17900</name>
</gene>
<protein>
    <recommendedName>
        <fullName evidence="3">HK97 gp10 family phage protein</fullName>
    </recommendedName>
</protein>
<proteinExistence type="predicted"/>
<name>A0A255GU00_9ACTN</name>
<evidence type="ECO:0000313" key="1">
    <source>
        <dbReference type="EMBL" id="OYO16634.1"/>
    </source>
</evidence>
<dbReference type="EMBL" id="NMVQ01000047">
    <property type="protein sequence ID" value="OYO16634.1"/>
    <property type="molecule type" value="Genomic_DNA"/>
</dbReference>
<dbReference type="OrthoDB" id="1954318at2"/>
<reference evidence="1 2" key="1">
    <citation type="submission" date="2017-07" db="EMBL/GenBank/DDBJ databases">
        <title>Draft whole genome sequences of clinical Proprionibacteriaceae strains.</title>
        <authorList>
            <person name="Bernier A.-M."/>
            <person name="Bernard K."/>
            <person name="Domingo M.-C."/>
        </authorList>
    </citation>
    <scope>NUCLEOTIDE SEQUENCE [LARGE SCALE GENOMIC DNA]</scope>
    <source>
        <strain evidence="1 2">NML 130396</strain>
    </source>
</reference>
<sequence length="107" mass="11818">MSDPIEHAARLIRQAVEDGLHDAAEAVLVESNSRVPIDQGNELERSGKVTVSGTKAVVSYDTPYAVKQHERMDFHHDPGRSAKFLERAGHSADTADVVADRIRRTTR</sequence>
<dbReference type="AlphaFoldDB" id="A0A255GU00"/>
<comment type="caution">
    <text evidence="1">The sequence shown here is derived from an EMBL/GenBank/DDBJ whole genome shotgun (WGS) entry which is preliminary data.</text>
</comment>
<organism evidence="1 2">
    <name type="scientific">Enemella dayhoffiae</name>
    <dbReference type="NCBI Taxonomy" id="2016507"/>
    <lineage>
        <taxon>Bacteria</taxon>
        <taxon>Bacillati</taxon>
        <taxon>Actinomycetota</taxon>
        <taxon>Actinomycetes</taxon>
        <taxon>Propionibacteriales</taxon>
        <taxon>Propionibacteriaceae</taxon>
        <taxon>Enemella</taxon>
    </lineage>
</organism>
<keyword evidence="2" id="KW-1185">Reference proteome</keyword>
<evidence type="ECO:0008006" key="3">
    <source>
        <dbReference type="Google" id="ProtNLM"/>
    </source>
</evidence>
<accession>A0A255GU00</accession>